<dbReference type="AlphaFoldDB" id="A0A0M9DE19"/>
<dbReference type="Proteomes" id="UP000037778">
    <property type="component" value="Unassembled WGS sequence"/>
</dbReference>
<dbReference type="RefSeq" id="WP_053791444.1">
    <property type="nucleotide sequence ID" value="NZ_JXCY01000002.1"/>
</dbReference>
<protein>
    <recommendedName>
        <fullName evidence="1">Serine aminopeptidase S33 domain-containing protein</fullName>
    </recommendedName>
</protein>
<accession>A0A0M9DE19</accession>
<gene>
    <name evidence="2" type="ORF">RZ71_10500</name>
</gene>
<evidence type="ECO:0000259" key="1">
    <source>
        <dbReference type="Pfam" id="PF12146"/>
    </source>
</evidence>
<dbReference type="SUPFAM" id="SSF53474">
    <property type="entry name" value="alpha/beta-Hydrolases"/>
    <property type="match status" value="1"/>
</dbReference>
<organism evidence="2 3">
    <name type="scientific">Apilactobacillus kunkeei</name>
    <dbReference type="NCBI Taxonomy" id="148814"/>
    <lineage>
        <taxon>Bacteria</taxon>
        <taxon>Bacillati</taxon>
        <taxon>Bacillota</taxon>
        <taxon>Bacilli</taxon>
        <taxon>Lactobacillales</taxon>
        <taxon>Lactobacillaceae</taxon>
        <taxon>Apilactobacillus</taxon>
    </lineage>
</organism>
<keyword evidence="3" id="KW-1185">Reference proteome</keyword>
<sequence length="312" mass="35423">MGFKKAAAALGVMSTAVGAGAFMFSNYLFKLGMNRKDDEPVPQTSQLRFAYAYYRYVDWFHAIPKEEWVLNEVDTGEKMIASYVPAKEETKKTIIMAHGVGCNRETMANFIKMYHELGFNVLAPDDRAHGDSDGKYVSYGWKDRIDYLRWIKLVLEKVGDDAEILMFGISMGAGIVTMLSGEDLPKQVKAIIADCGYTNVGDEFNYLLKDMFHLPPYPIEPLVSAINWYKVGYRLHNASCTEALKKNDLPTLFIHGDSDIYVPTYMSYENYAASNGPKQLWIVPGAGHEESFWVNPVAYKKRVKDFLHTYFD</sequence>
<evidence type="ECO:0000313" key="3">
    <source>
        <dbReference type="Proteomes" id="UP000037778"/>
    </source>
</evidence>
<name>A0A0M9DE19_9LACO</name>
<dbReference type="InterPro" id="IPR052920">
    <property type="entry name" value="DNA-binding_regulatory"/>
</dbReference>
<dbReference type="PANTHER" id="PTHR43358:SF4">
    <property type="entry name" value="ALPHA_BETA HYDROLASE FOLD-1 DOMAIN-CONTAINING PROTEIN"/>
    <property type="match status" value="1"/>
</dbReference>
<dbReference type="EMBL" id="JXCY01000002">
    <property type="protein sequence ID" value="KOY77140.1"/>
    <property type="molecule type" value="Genomic_DNA"/>
</dbReference>
<dbReference type="InterPro" id="IPR029058">
    <property type="entry name" value="AB_hydrolase_fold"/>
</dbReference>
<proteinExistence type="predicted"/>
<dbReference type="InterPro" id="IPR022742">
    <property type="entry name" value="Hydrolase_4"/>
</dbReference>
<dbReference type="Pfam" id="PF12146">
    <property type="entry name" value="Hydrolase_4"/>
    <property type="match status" value="1"/>
</dbReference>
<evidence type="ECO:0000313" key="2">
    <source>
        <dbReference type="EMBL" id="KOY77140.1"/>
    </source>
</evidence>
<reference evidence="2 3" key="1">
    <citation type="journal article" date="2015" name="Genome Biol. Evol.">
        <title>Functionally Structured Genomes in Lactobacillus kunkeei Colonizing the Honey Crop and Food Products of Honeybees and Stingless Bees.</title>
        <authorList>
            <person name="Tamarit D."/>
            <person name="Ellegaard K.M."/>
            <person name="Wikander J."/>
            <person name="Olofsson T."/>
            <person name="Vasquez A."/>
            <person name="Andersson S.G."/>
        </authorList>
    </citation>
    <scope>NUCLEOTIDE SEQUENCE [LARGE SCALE GENOMIC DNA]</scope>
    <source>
        <strain evidence="2 3">LAko</strain>
    </source>
</reference>
<dbReference type="PANTHER" id="PTHR43358">
    <property type="entry name" value="ALPHA/BETA-HYDROLASE"/>
    <property type="match status" value="1"/>
</dbReference>
<feature type="domain" description="Serine aminopeptidase S33" evidence="1">
    <location>
        <begin position="89"/>
        <end position="196"/>
    </location>
</feature>
<dbReference type="PATRIC" id="fig|148814.15.peg.254"/>
<dbReference type="Gene3D" id="3.40.50.1820">
    <property type="entry name" value="alpha/beta hydrolase"/>
    <property type="match status" value="1"/>
</dbReference>
<comment type="caution">
    <text evidence="2">The sequence shown here is derived from an EMBL/GenBank/DDBJ whole genome shotgun (WGS) entry which is preliminary data.</text>
</comment>